<keyword evidence="1" id="KW-0472">Membrane</keyword>
<evidence type="ECO:0000313" key="2">
    <source>
        <dbReference type="EMBL" id="DAD32379.1"/>
    </source>
</evidence>
<protein>
    <submittedName>
        <fullName evidence="2">Uncharacterized protein</fullName>
    </submittedName>
</protein>
<accession>A0A822YM52</accession>
<comment type="caution">
    <text evidence="2">The sequence shown here is derived from an EMBL/GenBank/DDBJ whole genome shotgun (WGS) entry which is preliminary data.</text>
</comment>
<sequence length="96" mass="10991">MIFRSILATSGGTTTACFRKCHRSISQSTGFGPYLFPWFNPILVVEEALSLSLDLLELRLQSTNYEMVQCHPSHKSYIVSICCSYIYYVVLIVFFH</sequence>
<dbReference type="EMBL" id="DUZY01000003">
    <property type="protein sequence ID" value="DAD32379.1"/>
    <property type="molecule type" value="Genomic_DNA"/>
</dbReference>
<gene>
    <name evidence="2" type="ORF">HUJ06_011230</name>
</gene>
<keyword evidence="1" id="KW-0812">Transmembrane</keyword>
<evidence type="ECO:0000256" key="1">
    <source>
        <dbReference type="SAM" id="Phobius"/>
    </source>
</evidence>
<dbReference type="Proteomes" id="UP000607653">
    <property type="component" value="Unassembled WGS sequence"/>
</dbReference>
<reference evidence="2 3" key="1">
    <citation type="journal article" date="2020" name="Mol. Biol. Evol.">
        <title>Distinct Expression and Methylation Patterns for Genes with Different Fates following a Single Whole-Genome Duplication in Flowering Plants.</title>
        <authorList>
            <person name="Shi T."/>
            <person name="Rahmani R.S."/>
            <person name="Gugger P.F."/>
            <person name="Wang M."/>
            <person name="Li H."/>
            <person name="Zhang Y."/>
            <person name="Li Z."/>
            <person name="Wang Q."/>
            <person name="Van de Peer Y."/>
            <person name="Marchal K."/>
            <person name="Chen J."/>
        </authorList>
    </citation>
    <scope>NUCLEOTIDE SEQUENCE [LARGE SCALE GENOMIC DNA]</scope>
    <source>
        <tissue evidence="2">Leaf</tissue>
    </source>
</reference>
<name>A0A822YM52_NELNU</name>
<evidence type="ECO:0000313" key="3">
    <source>
        <dbReference type="Proteomes" id="UP000607653"/>
    </source>
</evidence>
<feature type="transmembrane region" description="Helical" evidence="1">
    <location>
        <begin position="77"/>
        <end position="95"/>
    </location>
</feature>
<dbReference type="AlphaFoldDB" id="A0A822YM52"/>
<keyword evidence="1" id="KW-1133">Transmembrane helix</keyword>
<organism evidence="2 3">
    <name type="scientific">Nelumbo nucifera</name>
    <name type="common">Sacred lotus</name>
    <dbReference type="NCBI Taxonomy" id="4432"/>
    <lineage>
        <taxon>Eukaryota</taxon>
        <taxon>Viridiplantae</taxon>
        <taxon>Streptophyta</taxon>
        <taxon>Embryophyta</taxon>
        <taxon>Tracheophyta</taxon>
        <taxon>Spermatophyta</taxon>
        <taxon>Magnoliopsida</taxon>
        <taxon>Proteales</taxon>
        <taxon>Nelumbonaceae</taxon>
        <taxon>Nelumbo</taxon>
    </lineage>
</organism>
<dbReference type="PROSITE" id="PS51257">
    <property type="entry name" value="PROKAR_LIPOPROTEIN"/>
    <property type="match status" value="1"/>
</dbReference>
<keyword evidence="3" id="KW-1185">Reference proteome</keyword>
<proteinExistence type="predicted"/>